<proteinExistence type="predicted"/>
<gene>
    <name evidence="1" type="ORF">J4Q44_G00014700</name>
</gene>
<feature type="non-terminal residue" evidence="1">
    <location>
        <position position="1"/>
    </location>
</feature>
<reference evidence="1 2" key="1">
    <citation type="submission" date="2021-04" db="EMBL/GenBank/DDBJ databases">
        <authorList>
            <person name="De Guttry C."/>
            <person name="Zahm M."/>
            <person name="Klopp C."/>
            <person name="Cabau C."/>
            <person name="Louis A."/>
            <person name="Berthelot C."/>
            <person name="Parey E."/>
            <person name="Roest Crollius H."/>
            <person name="Montfort J."/>
            <person name="Robinson-Rechavi M."/>
            <person name="Bucao C."/>
            <person name="Bouchez O."/>
            <person name="Gislard M."/>
            <person name="Lluch J."/>
            <person name="Milhes M."/>
            <person name="Lampietro C."/>
            <person name="Lopez Roques C."/>
            <person name="Donnadieu C."/>
            <person name="Braasch I."/>
            <person name="Desvignes T."/>
            <person name="Postlethwait J."/>
            <person name="Bobe J."/>
            <person name="Wedekind C."/>
            <person name="Guiguen Y."/>
        </authorList>
    </citation>
    <scope>NUCLEOTIDE SEQUENCE [LARGE SCALE GENOMIC DNA]</scope>
    <source>
        <strain evidence="1">Cs_M1</strain>
        <tissue evidence="1">Blood</tissue>
    </source>
</reference>
<sequence>LYTKSEAKKAGNLKSSGAKFIHQAFKRCKDHQEKLKDCMAKMLLSIFFLGHIHREKLSPEDFLVSQTEDFLLTLQRWGLSSTAEPTNYKKVPDKTPFSILLDMAVIICNNPENEEDIKSFLLQFLKDLELPVKQRHEYSYWNYYTLEATVFAVCYNKPSGDERPVEKFYGSSLCCRGETEKDIMINRSCLKVWHEYVSYAVLSFRLHTGHEQRRGIRFPNTVICKAFYRNQNDSYEDRRPCKNCGDLFSLPNPETERNYFPYGNCAETECLSKLILNDENVMRNIEIVEDFKYKLQHLRESATREL</sequence>
<organism evidence="1 2">
    <name type="scientific">Coregonus suidteri</name>
    <dbReference type="NCBI Taxonomy" id="861788"/>
    <lineage>
        <taxon>Eukaryota</taxon>
        <taxon>Metazoa</taxon>
        <taxon>Chordata</taxon>
        <taxon>Craniata</taxon>
        <taxon>Vertebrata</taxon>
        <taxon>Euteleostomi</taxon>
        <taxon>Actinopterygii</taxon>
        <taxon>Neopterygii</taxon>
        <taxon>Teleostei</taxon>
        <taxon>Protacanthopterygii</taxon>
        <taxon>Salmoniformes</taxon>
        <taxon>Salmonidae</taxon>
        <taxon>Coregoninae</taxon>
        <taxon>Coregonus</taxon>
    </lineage>
</organism>
<evidence type="ECO:0000313" key="1">
    <source>
        <dbReference type="EMBL" id="KAK6329492.1"/>
    </source>
</evidence>
<dbReference type="Proteomes" id="UP001356427">
    <property type="component" value="Unassembled WGS sequence"/>
</dbReference>
<name>A0AAN8MNW2_9TELE</name>
<dbReference type="EMBL" id="JAGTTL010000001">
    <property type="protein sequence ID" value="KAK6329492.1"/>
    <property type="molecule type" value="Genomic_DNA"/>
</dbReference>
<comment type="caution">
    <text evidence="1">The sequence shown here is derived from an EMBL/GenBank/DDBJ whole genome shotgun (WGS) entry which is preliminary data.</text>
</comment>
<feature type="non-terminal residue" evidence="1">
    <location>
        <position position="306"/>
    </location>
</feature>
<keyword evidence="2" id="KW-1185">Reference proteome</keyword>
<dbReference type="AlphaFoldDB" id="A0AAN8MNW2"/>
<protein>
    <submittedName>
        <fullName evidence="1">Uncharacterized protein</fullName>
    </submittedName>
</protein>
<evidence type="ECO:0000313" key="2">
    <source>
        <dbReference type="Proteomes" id="UP001356427"/>
    </source>
</evidence>
<accession>A0AAN8MNW2</accession>